<feature type="signal peptide" evidence="3">
    <location>
        <begin position="1"/>
        <end position="25"/>
    </location>
</feature>
<feature type="chain" id="PRO_5045313812" description="DUF5979 domain-containing protein" evidence="3">
    <location>
        <begin position="26"/>
        <end position="3202"/>
    </location>
</feature>
<name>A0ABN2HFR1_9MICO</name>
<sequence>MRRILASIATALLVVSGSVAFTATAASADTINATVGLTKSAQETSPSPDGVISPGEEFRYLFNVSCGTSAAGVTGCKTATVTDLLPDYIEYIGTTFPSAAPGVATVTDVGGRDNVSLVFTSNVNTPDPTTGLPLGSFEVAVDVRLASDAPWELDGQTITNTADITAANSAPGGDTADIIAAVPMNLATSTGKSFSPDQNYNFAGETTTLTLSATNDTNGGVDTLTVQDVAGAAPLPEDASNPLFYLEFTDFAAVPLPAGAEEVTAEVYDAATDAWVTVYSGAGPPVYPAAGPGIPATADIFGVRFTFTDTDGNRIPAGTSASAGVELTQRANTDGLPATTLDNTVQSTVTVGPDSASSPVVTEPYNIIAFGLQVTANKQFDADQIRAGESSTVRVGATNTGTATLLRLVIEEPGAGTPGALSGELTFAGFGTVSGGAGDGIEWPAGATGVEVVYFYSGGDSGILTTTVADTIPAFTGPQRVTGFRVTFTGGPMPSGAEAKTPFIVDADRPVSPPDLVTVDNDVDVTGRSFTNITLTATDTATDTLEIYGDRIALTVSKSITPSESYLLPGQEVTAQVPAVISAFPDTTINPTQVIVEDSITTSPDWWNLYNAVALPQLSLYSNASLTVQYTTDGSSWTDLPGAIGLVPPAPPAAPYATIAIPSGLQDTIVGLRFVYDATDLVGFPPGSTFQPNITFSTRTETRSGGIPIRDLAVAPDEVVVGNCAAAEASEPSVTAATASTTPPCPTSTLIPVSGEGPDLVDKDLTPSTAVERSQDGANAVLNWSTGGLTGVTQMSVTETGSTGFAPATAATMDTSFFDAFDLISLAPITKTTDPLIAYDTLASVELFDYTAAGGAGAWVAISGGPWDGPTSGNTVFPGYVLTDAERATTTGVRYVFEESPNRASALTPGDLNQPAVGSGVATSGVERRPITLNFQLRDDRRGDGTPVLANELYNTGDASVVRNTVEAAACFEAFVGTACGDGRTTRDHADITILNATANISTSKSWTDETGGTSGLGIPATGTDQADYPSTRMTLNVENNGPQKVDTLILTDPAPNVAFDGTTFDVFTLTNIETITAPVGATTVDVYLEHASGVETGPFTSAEALAMTSAQLATVVGIRIEASGRISASSSGNHDGRLHVVLDAQLRERLRSDPTVAPTPGTVQNTMFGSLTDPSVEPAGSCAPSTPAVSPGANTVIGCSSAQITLTDTQERTVTANKTFAPTFEYENTQDAIRMLLTGRPAGTARSNQVVITDTSADFWNAYHFGGLVDVNPNRFAIVSPANRVKIELLTGATYTVEPDNSITVTGGTWNTVTHGATQEWMTAGQARAALPAGGIAQTAPIGSGTIAYGDVQGVRFTYQRVDSAEIADPNAMLLLFENPATPTLTANLFVQRRDALLTGGVVPTTLAGNSPAPGTSSAGVYPNEVTADATGVPGNGSPATDSTSTDFTFRHLPTEAELVKTPTGPVQPGQDFEVTLATTNSGDYPIIDPVITDILPSGGVSVGLPDFIFPDGIDPTDPANYTFTLTGGSAPGAPYTTMPIDPADVTIDITWTAGPGSEPLNIEFTFPSDTALGLGQTYTIAWDMRLRPGASAHQNFTNAFDLTGERSFDACNGTAGVVAACLALAEVTTVPLAALSMYQEVRAIDPALGVVSTDASTCTTADASADGFYRAPCAPVTKPGQNNEWRLNVQNIGTFPLDTVSTIVYLPNPGLSGITAPSATTEWRPELTATSSSSPNSDYTVEIYYSTQTPGSALCTDVVDGGTCAPGDWTLVTPSTDLSAVTALYARAVANSPAVYFQPGQYLQVTWQTVAPAAAVNPGTDPIAWNSAMFGGEYTDAGAHQTLTAFEVPVVGAALASGSIQLTKTVAGPAAGESWVPTEFTGHLECTSAGEDVPASAIPAVPTLHDGDTVQIDGLPWGAECAFVEDDAGAAVSLSPATVIATDDPGLIQTQTVTNTYAYASLEIDKVVTYDPLNPPVTIPTDFEVSVLCTYLGNVVLDIPDTSPLLLDDGESWNSRTDGGVELPAGAECVVTETENHAAASTVTSVEVIDPTAAPSTDQVTRTATIPELSADAAGAATQNFVHYENLYDVTGLVVTKEFEGEGADQFGLDQTFLVDVVCVHSGSPVLTGTAVLSAANGWTDSSNAPLVNGTECFFEEQSLEGADAVVITPNDGSDTSIGYVLLDGTEDVVNITVTNWYLTGSLQVTKTFDGAASGEYGNTIYLLRLFCERSGTTVDIPSGQYRFVTQASPIANWTNLPTGADCTLTEPYAGGAGESVILPSGDEAATGYTFTVTTDPTILSVADQPQTPLIVQNTFNYAQVSVTKTVDAGGAVDGAGTPIEYGPFDVTLACTFRGVDVTATEPMTQSISDGDTVTWTGLPEGAECTVTESDTMGAASTAYVVTEGGTTGASTAGTSVSLDPLPAVGAGDQTSVAFTNTYESGQLVISKELDGDAAGHVTRTFPVSVECVLVDASHPHPGQVVRDVDVTIGGPADLTATVANLPQGSVCTVTETDDGTAGATSITATPSTGAPTTVDGTSITVDLTVDEIAFVITNTFEYASIEIDKTVTVPDPPGTVFPVPTGFEYSISCTFDGATVLNTTFTLDDGDTQRYEDLPARAECIVTETDPREADSTVTSVNVIDPTVAPSVDQPTRVATIPELSPDTDAGATQNFVSYENLYDLVALVVTKDLEGAGAAQFGEPQTFTVDIVCTFAGETLVNTSVDLSASNAWSASVTGLIAGSECTVTEPDLQGADAVVITPNDGVDTTTGVVTLPDTGVGTVAVTNWYLTGSLEVTKVFAGAAAAQYGTADFELQLSCVRDAVAVDIPGGDLRTVNASSPTALWTNLPTGSECTLSETSTGGAGSTAILDATGGVLVADATAGYDFTVTTDPTILSVDDQPQPGLQVQNTFNYAEVTVSKVVNTDAVDANGDPVEYGPFQVLLGCVFDSRLVTADQPMLQTITDGETFTWTGLPEGADCIVAEVDTAGVTSVVHWVIDGGIPRLPRPGSAADLDPLPAVGPTGQTSVLYVNSFAVGQLVLSKSLAGTGAADVSQSFSVDVSCVLIDDSHPAPGLAVVDETVTIGGPSDVVASIVNVPLGAACTVTEPETGGAASTTVTVTPYTGGGPDSGGTAGTAVVTSGTDAAFVLASDVVEIDVENTFVKPLPPTGGLFAWGLPLGGLMLVCLGAIVVIWRRNLLAD</sequence>
<feature type="region of interest" description="Disordered" evidence="1">
    <location>
        <begin position="1410"/>
        <end position="1446"/>
    </location>
</feature>
<keyword evidence="6" id="KW-1185">Reference proteome</keyword>
<feature type="domain" description="DUF5979" evidence="4">
    <location>
        <begin position="2205"/>
        <end position="2318"/>
    </location>
</feature>
<dbReference type="Gene3D" id="2.60.40.1140">
    <property type="entry name" value="Collagen-binding surface protein Cna, B-type domain"/>
    <property type="match status" value="1"/>
</dbReference>
<comment type="caution">
    <text evidence="5">The sequence shown here is derived from an EMBL/GenBank/DDBJ whole genome shotgun (WGS) entry which is preliminary data.</text>
</comment>
<feature type="domain" description="DUF5979" evidence="4">
    <location>
        <begin position="2095"/>
        <end position="2200"/>
    </location>
</feature>
<feature type="domain" description="DUF5979" evidence="4">
    <location>
        <begin position="2687"/>
        <end position="2790"/>
    </location>
</feature>
<keyword evidence="2" id="KW-0812">Transmembrane</keyword>
<feature type="transmembrane region" description="Helical" evidence="2">
    <location>
        <begin position="3173"/>
        <end position="3195"/>
    </location>
</feature>
<organism evidence="5 6">
    <name type="scientific">Microbacterium sediminicola</name>
    <dbReference type="NCBI Taxonomy" id="415210"/>
    <lineage>
        <taxon>Bacteria</taxon>
        <taxon>Bacillati</taxon>
        <taxon>Actinomycetota</taxon>
        <taxon>Actinomycetes</taxon>
        <taxon>Micrococcales</taxon>
        <taxon>Microbacteriaceae</taxon>
        <taxon>Microbacterium</taxon>
    </lineage>
</organism>
<accession>A0ABN2HFR1</accession>
<evidence type="ECO:0000256" key="3">
    <source>
        <dbReference type="SAM" id="SignalP"/>
    </source>
</evidence>
<feature type="domain" description="DUF5979" evidence="4">
    <location>
        <begin position="1965"/>
        <end position="2064"/>
    </location>
</feature>
<protein>
    <recommendedName>
        <fullName evidence="4">DUF5979 domain-containing protein</fullName>
    </recommendedName>
</protein>
<feature type="domain" description="DUF5979" evidence="4">
    <location>
        <begin position="2918"/>
        <end position="2998"/>
    </location>
</feature>
<feature type="compositionally biased region" description="Polar residues" evidence="1">
    <location>
        <begin position="1162"/>
        <end position="1174"/>
    </location>
</feature>
<evidence type="ECO:0000313" key="5">
    <source>
        <dbReference type="EMBL" id="GAA1687224.1"/>
    </source>
</evidence>
<feature type="domain" description="DUF5979" evidence="4">
    <location>
        <begin position="3041"/>
        <end position="3163"/>
    </location>
</feature>
<feature type="domain" description="DUF5979" evidence="4">
    <location>
        <begin position="2565"/>
        <end position="2657"/>
    </location>
</feature>
<keyword evidence="2" id="KW-1133">Transmembrane helix</keyword>
<dbReference type="Pfam" id="PF19407">
    <property type="entry name" value="DUF5979"/>
    <property type="match status" value="11"/>
</dbReference>
<feature type="domain" description="DUF5979" evidence="4">
    <location>
        <begin position="2323"/>
        <end position="2442"/>
    </location>
</feature>
<feature type="region of interest" description="Disordered" evidence="1">
    <location>
        <begin position="1006"/>
        <end position="1025"/>
    </location>
</feature>
<feature type="region of interest" description="Disordered" evidence="1">
    <location>
        <begin position="1154"/>
        <end position="1189"/>
    </location>
</feature>
<evidence type="ECO:0000313" key="6">
    <source>
        <dbReference type="Proteomes" id="UP001501690"/>
    </source>
</evidence>
<reference evidence="6" key="1">
    <citation type="journal article" date="2019" name="Int. J. Syst. Evol. Microbiol.">
        <title>The Global Catalogue of Microorganisms (GCM) 10K type strain sequencing project: providing services to taxonomists for standard genome sequencing and annotation.</title>
        <authorList>
            <consortium name="The Broad Institute Genomics Platform"/>
            <consortium name="The Broad Institute Genome Sequencing Center for Infectious Disease"/>
            <person name="Wu L."/>
            <person name="Ma J."/>
        </authorList>
    </citation>
    <scope>NUCLEOTIDE SEQUENCE [LARGE SCALE GENOMIC DNA]</scope>
    <source>
        <strain evidence="6">JCM 15577</strain>
    </source>
</reference>
<keyword evidence="2" id="KW-0472">Membrane</keyword>
<feature type="domain" description="DUF5979" evidence="4">
    <location>
        <begin position="2446"/>
        <end position="2559"/>
    </location>
</feature>
<evidence type="ECO:0000256" key="1">
    <source>
        <dbReference type="SAM" id="MobiDB-lite"/>
    </source>
</evidence>
<dbReference type="InterPro" id="IPR046022">
    <property type="entry name" value="DUF5979"/>
</dbReference>
<feature type="region of interest" description="Disordered" evidence="1">
    <location>
        <begin position="904"/>
        <end position="923"/>
    </location>
</feature>
<dbReference type="EMBL" id="BAAAPL010000001">
    <property type="protein sequence ID" value="GAA1687224.1"/>
    <property type="molecule type" value="Genomic_DNA"/>
</dbReference>
<proteinExistence type="predicted"/>
<dbReference type="Proteomes" id="UP001501690">
    <property type="component" value="Unassembled WGS sequence"/>
</dbReference>
<gene>
    <name evidence="5" type="ORF">GCM10009808_00290</name>
</gene>
<evidence type="ECO:0000259" key="4">
    <source>
        <dbReference type="Pfam" id="PF19407"/>
    </source>
</evidence>
<feature type="compositionally biased region" description="Polar residues" evidence="1">
    <location>
        <begin position="1410"/>
        <end position="1420"/>
    </location>
</feature>
<feature type="domain" description="DUF5979" evidence="4">
    <location>
        <begin position="2795"/>
        <end position="2913"/>
    </location>
</feature>
<feature type="domain" description="DUF5979" evidence="4">
    <location>
        <begin position="1862"/>
        <end position="1960"/>
    </location>
</feature>
<keyword evidence="3" id="KW-0732">Signal</keyword>
<evidence type="ECO:0000256" key="2">
    <source>
        <dbReference type="SAM" id="Phobius"/>
    </source>
</evidence>